<dbReference type="PANTHER" id="PTHR12589:SF7">
    <property type="entry name" value="6-PYRUVOYL TETRAHYDROBIOPTERIN SYNTHASE"/>
    <property type="match status" value="1"/>
</dbReference>
<dbReference type="GO" id="GO:0008616">
    <property type="term" value="P:tRNA queuosine(34) biosynthetic process"/>
    <property type="evidence" value="ECO:0007669"/>
    <property type="project" value="UniProtKB-KW"/>
</dbReference>
<evidence type="ECO:0000256" key="3">
    <source>
        <dbReference type="ARBA" id="ARBA00018141"/>
    </source>
</evidence>
<evidence type="ECO:0000256" key="9">
    <source>
        <dbReference type="PIRSR" id="PIRSR006113-1"/>
    </source>
</evidence>
<comment type="caution">
    <text evidence="11">The sequence shown here is derived from an EMBL/GenBank/DDBJ whole genome shotgun (WGS) entry which is preliminary data.</text>
</comment>
<dbReference type="InterPro" id="IPR038418">
    <property type="entry name" value="6-PTP_synth/QueD_sf"/>
</dbReference>
<evidence type="ECO:0000256" key="1">
    <source>
        <dbReference type="ARBA" id="ARBA00005061"/>
    </source>
</evidence>
<dbReference type="InterPro" id="IPR007115">
    <property type="entry name" value="6-PTP_synth/QueD"/>
</dbReference>
<evidence type="ECO:0000256" key="10">
    <source>
        <dbReference type="PIRSR" id="PIRSR006113-2"/>
    </source>
</evidence>
<protein>
    <recommendedName>
        <fullName evidence="3 8">6-carboxy-5,6,7,8-tetrahydropterin synthase</fullName>
        <ecNumber evidence="8">4.-.-.-</ecNumber>
    </recommendedName>
</protein>
<keyword evidence="8" id="KW-0671">Queuosine biosynthesis</keyword>
<dbReference type="SUPFAM" id="SSF55620">
    <property type="entry name" value="Tetrahydrobiopterin biosynthesis enzymes-like"/>
    <property type="match status" value="1"/>
</dbReference>
<dbReference type="Pfam" id="PF01242">
    <property type="entry name" value="PTPS"/>
    <property type="match status" value="1"/>
</dbReference>
<organism evidence="11 12">
    <name type="scientific">Metabacillus indicus</name>
    <name type="common">Bacillus indicus</name>
    <dbReference type="NCBI Taxonomy" id="246786"/>
    <lineage>
        <taxon>Bacteria</taxon>
        <taxon>Bacillati</taxon>
        <taxon>Bacillota</taxon>
        <taxon>Bacilli</taxon>
        <taxon>Bacillales</taxon>
        <taxon>Bacillaceae</taxon>
        <taxon>Metabacillus</taxon>
    </lineage>
</organism>
<feature type="binding site" evidence="10">
    <location>
        <position position="27"/>
    </location>
    <ligand>
        <name>Zn(2+)</name>
        <dbReference type="ChEBI" id="CHEBI:29105"/>
    </ligand>
</feature>
<feature type="active site" description="Charge relay system" evidence="9">
    <location>
        <position position="78"/>
    </location>
</feature>
<dbReference type="AlphaFoldDB" id="A0A084H2U1"/>
<sequence length="145" mass="16857">MIQQMYPQTLHPYTFELNKDMQLSAAHYVPKEEAGKCRRLHGHTYFINVTVAGDELDESGFLINFAHIKQLVHDRFDHTILNEHDVFNDEDPNKFPTTEVVARTICEMIQQHLDSLSHKPKCVGVFVRETPTSYVMYRPKLVKKG</sequence>
<dbReference type="Proteomes" id="UP000028549">
    <property type="component" value="Unassembled WGS sequence"/>
</dbReference>
<dbReference type="RefSeq" id="WP_029281732.1">
    <property type="nucleotide sequence ID" value="NZ_CP176757.1"/>
</dbReference>
<comment type="pathway">
    <text evidence="1 8">Purine metabolism; 7-cyano-7-deazaguanine biosynthesis.</text>
</comment>
<comment type="cofactor">
    <cofactor evidence="8 10">
        <name>Zn(2+)</name>
        <dbReference type="ChEBI" id="CHEBI:29105"/>
    </cofactor>
    <text evidence="8 10">Binds 1 zinc ion per subunit.</text>
</comment>
<evidence type="ECO:0000313" key="12">
    <source>
        <dbReference type="Proteomes" id="UP000028549"/>
    </source>
</evidence>
<name>A0A084H2U1_METID</name>
<proteinExistence type="inferred from homology"/>
<dbReference type="OrthoDB" id="9804698at2"/>
<reference evidence="11 12" key="1">
    <citation type="journal article" date="2005" name="Int. J. Syst. Evol. Microbiol.">
        <title>Bacillus cibi sp. nov., isolated from jeotgal, a traditional Korean fermented seafood.</title>
        <authorList>
            <person name="Yoon J.H."/>
            <person name="Lee C.H."/>
            <person name="Oh T.K."/>
        </authorList>
    </citation>
    <scope>NUCLEOTIDE SEQUENCE [LARGE SCALE GENOMIC DNA]</scope>
    <source>
        <strain evidence="11 12">DSM 16189</strain>
    </source>
</reference>
<dbReference type="GO" id="GO:0070497">
    <property type="term" value="F:6-carboxytetrahydropterin synthase activity"/>
    <property type="evidence" value="ECO:0007669"/>
    <property type="project" value="UniProtKB-EC"/>
</dbReference>
<keyword evidence="4 8" id="KW-0479">Metal-binding</keyword>
<keyword evidence="6 8" id="KW-0456">Lyase</keyword>
<dbReference type="UniPathway" id="UPA00391"/>
<feature type="binding site" evidence="10">
    <location>
        <position position="41"/>
    </location>
    <ligand>
        <name>Zn(2+)</name>
        <dbReference type="ChEBI" id="CHEBI:29105"/>
    </ligand>
</feature>
<evidence type="ECO:0000256" key="6">
    <source>
        <dbReference type="ARBA" id="ARBA00023239"/>
    </source>
</evidence>
<dbReference type="STRING" id="246786.GS18_0202885"/>
<evidence type="ECO:0000256" key="5">
    <source>
        <dbReference type="ARBA" id="ARBA00022833"/>
    </source>
</evidence>
<dbReference type="NCBIfam" id="TIGR03367">
    <property type="entry name" value="queuosine_QueD"/>
    <property type="match status" value="1"/>
</dbReference>
<evidence type="ECO:0000256" key="4">
    <source>
        <dbReference type="ARBA" id="ARBA00022723"/>
    </source>
</evidence>
<evidence type="ECO:0000256" key="7">
    <source>
        <dbReference type="ARBA" id="ARBA00048807"/>
    </source>
</evidence>
<evidence type="ECO:0000256" key="8">
    <source>
        <dbReference type="PIRNR" id="PIRNR006113"/>
    </source>
</evidence>
<evidence type="ECO:0000256" key="2">
    <source>
        <dbReference type="ARBA" id="ARBA00008900"/>
    </source>
</evidence>
<dbReference type="PANTHER" id="PTHR12589">
    <property type="entry name" value="PYRUVOYL TETRAHYDROBIOPTERIN SYNTHASE"/>
    <property type="match status" value="1"/>
</dbReference>
<keyword evidence="5 8" id="KW-0862">Zinc</keyword>
<feature type="active site" description="Proton acceptor" evidence="9">
    <location>
        <position position="37"/>
    </location>
</feature>
<accession>A0A084H2U1</accession>
<feature type="binding site" evidence="10">
    <location>
        <position position="43"/>
    </location>
    <ligand>
        <name>Zn(2+)</name>
        <dbReference type="ChEBI" id="CHEBI:29105"/>
    </ligand>
</feature>
<feature type="active site" description="Charge relay system" evidence="9">
    <location>
        <position position="129"/>
    </location>
</feature>
<evidence type="ECO:0000313" key="11">
    <source>
        <dbReference type="EMBL" id="KEZ53903.1"/>
    </source>
</evidence>
<dbReference type="EMBL" id="JNVC02000001">
    <property type="protein sequence ID" value="KEZ53903.1"/>
    <property type="molecule type" value="Genomic_DNA"/>
</dbReference>
<dbReference type="GO" id="GO:0046872">
    <property type="term" value="F:metal ion binding"/>
    <property type="evidence" value="ECO:0007669"/>
    <property type="project" value="UniProtKB-KW"/>
</dbReference>
<dbReference type="EC" id="4.-.-.-" evidence="8"/>
<dbReference type="PIRSF" id="PIRSF006113">
    <property type="entry name" value="PTP_synth"/>
    <property type="match status" value="1"/>
</dbReference>
<comment type="catalytic activity">
    <reaction evidence="7 8">
        <text>7,8-dihydroneopterin 3'-triphosphate + H2O = 6-carboxy-5,6,7,8-tetrahydropterin + triphosphate + acetaldehyde + 2 H(+)</text>
        <dbReference type="Rhea" id="RHEA:27966"/>
        <dbReference type="ChEBI" id="CHEBI:15343"/>
        <dbReference type="ChEBI" id="CHEBI:15377"/>
        <dbReference type="ChEBI" id="CHEBI:15378"/>
        <dbReference type="ChEBI" id="CHEBI:18036"/>
        <dbReference type="ChEBI" id="CHEBI:58462"/>
        <dbReference type="ChEBI" id="CHEBI:61032"/>
        <dbReference type="EC" id="4.1.2.50"/>
    </reaction>
</comment>
<keyword evidence="12" id="KW-1185">Reference proteome</keyword>
<dbReference type="Gene3D" id="3.30.479.10">
    <property type="entry name" value="6-pyruvoyl tetrahydropterin synthase/QueD"/>
    <property type="match status" value="1"/>
</dbReference>
<gene>
    <name evidence="11" type="ORF">GS18_0202885</name>
</gene>
<comment type="similarity">
    <text evidence="2 8">Belongs to the PTPS family. QueD subfamily.</text>
</comment>